<keyword evidence="8" id="KW-0297">G-protein coupled receptor</keyword>
<gene>
    <name evidence="20" type="ORF">BaRGS_00002187</name>
</gene>
<evidence type="ECO:0000256" key="17">
    <source>
        <dbReference type="SAM" id="Phobius"/>
    </source>
</evidence>
<comment type="caution">
    <text evidence="20">The sequence shown here is derived from an EMBL/GenBank/DDBJ whole genome shotgun (WGS) entry which is preliminary data.</text>
</comment>
<keyword evidence="13" id="KW-0807">Transducer</keyword>
<evidence type="ECO:0000313" key="20">
    <source>
        <dbReference type="EMBL" id="KAK7506712.1"/>
    </source>
</evidence>
<evidence type="ECO:0008006" key="22">
    <source>
        <dbReference type="Google" id="ProtNLM"/>
    </source>
</evidence>
<evidence type="ECO:0000313" key="21">
    <source>
        <dbReference type="Proteomes" id="UP001519460"/>
    </source>
</evidence>
<keyword evidence="21" id="KW-1185">Reference proteome</keyword>
<evidence type="ECO:0000256" key="11">
    <source>
        <dbReference type="ARBA" id="ARBA00023170"/>
    </source>
</evidence>
<comment type="subcellular location">
    <subcellularLocation>
        <location evidence="1">Cell projection</location>
        <location evidence="1">Neuron projection</location>
    </subcellularLocation>
    <subcellularLocation>
        <location evidence="16">Postsynaptic cell membrane</location>
        <topology evidence="16">Multi-pass membrane protein</topology>
    </subcellularLocation>
</comment>
<evidence type="ECO:0000256" key="12">
    <source>
        <dbReference type="ARBA" id="ARBA00023180"/>
    </source>
</evidence>
<evidence type="ECO:0000256" key="14">
    <source>
        <dbReference type="ARBA" id="ARBA00023257"/>
    </source>
</evidence>
<dbReference type="EMBL" id="JACVVK020000006">
    <property type="protein sequence ID" value="KAK7506712.1"/>
    <property type="molecule type" value="Genomic_DNA"/>
</dbReference>
<keyword evidence="6 17" id="KW-1133">Transmembrane helix</keyword>
<evidence type="ECO:0000256" key="4">
    <source>
        <dbReference type="ARBA" id="ARBA00022692"/>
    </source>
</evidence>
<keyword evidence="10" id="KW-1015">Disulfide bond</keyword>
<dbReference type="InterPro" id="IPR017978">
    <property type="entry name" value="GPCR_3_C"/>
</dbReference>
<evidence type="ECO:0000256" key="15">
    <source>
        <dbReference type="ARBA" id="ARBA00023273"/>
    </source>
</evidence>
<dbReference type="GO" id="GO:0043005">
    <property type="term" value="C:neuron projection"/>
    <property type="evidence" value="ECO:0007669"/>
    <property type="project" value="UniProtKB-SubCell"/>
</dbReference>
<sequence>NQPTPGPHCVPDPPRIDTTGVVLLDMDLLSLEIDQCAERETGTIFAGSHRCRQESTRCVNIPGNGLRWGSYECQCKPEFYFPDSDAENKSFKGRQVELAYLDRIKNNSFNYTQGFMCLPCRKGCENCEGDEPCIVEFDVLLRGIPLGIQSFCMTIALVVGIVIARLRKTKVMRSSVWVLLEMIVLGALLLYATVVIQYFEPTATNCLLVPWFREVGFAIFYGTLVLKIYSTETTQDVNLYSQAFSAPGRHRRSTFIHTLLSASGRHRRSTYIHTLFQHREDTGGQPIFIRFFSTGKTQEVNLYSYASFSIGKTQGGMDLISRCQPVFIRLCQHREDTGGQPIFIRFFSTGKTQEVNLYSCASFSIGKTQGVWTLFRDVNLYSYAYVMA</sequence>
<dbReference type="GO" id="GO:0045211">
    <property type="term" value="C:postsynaptic membrane"/>
    <property type="evidence" value="ECO:0007669"/>
    <property type="project" value="UniProtKB-SubCell"/>
</dbReference>
<keyword evidence="12" id="KW-0325">Glycoprotein</keyword>
<dbReference type="GO" id="GO:0004930">
    <property type="term" value="F:G protein-coupled receptor activity"/>
    <property type="evidence" value="ECO:0007669"/>
    <property type="project" value="UniProtKB-KW"/>
</dbReference>
<evidence type="ECO:0000256" key="1">
    <source>
        <dbReference type="ARBA" id="ARBA00004487"/>
    </source>
</evidence>
<dbReference type="PANTHER" id="PTHR32546">
    <property type="entry name" value="G-PROTEIN COUPLED RECEPTOR 158-RELATED"/>
    <property type="match status" value="1"/>
</dbReference>
<keyword evidence="15" id="KW-0966">Cell projection</keyword>
<accession>A0ABD0M604</accession>
<evidence type="ECO:0000256" key="5">
    <source>
        <dbReference type="ARBA" id="ARBA00022729"/>
    </source>
</evidence>
<dbReference type="InterPro" id="IPR054714">
    <property type="entry name" value="GPR158_179_extracellular"/>
</dbReference>
<dbReference type="Gene3D" id="2.10.25.10">
    <property type="entry name" value="Laminin"/>
    <property type="match status" value="1"/>
</dbReference>
<feature type="domain" description="G-protein coupled receptors family 3 profile" evidence="18">
    <location>
        <begin position="141"/>
        <end position="230"/>
    </location>
</feature>
<keyword evidence="11" id="KW-0675">Receptor</keyword>
<keyword evidence="3" id="KW-1003">Cell membrane</keyword>
<keyword evidence="7" id="KW-0770">Synapse</keyword>
<keyword evidence="14" id="KW-0628">Postsynaptic cell membrane</keyword>
<keyword evidence="4 17" id="KW-0812">Transmembrane</keyword>
<evidence type="ECO:0000256" key="7">
    <source>
        <dbReference type="ARBA" id="ARBA00023018"/>
    </source>
</evidence>
<dbReference type="Proteomes" id="UP001519460">
    <property type="component" value="Unassembled WGS sequence"/>
</dbReference>
<evidence type="ECO:0000256" key="9">
    <source>
        <dbReference type="ARBA" id="ARBA00023136"/>
    </source>
</evidence>
<dbReference type="InterPro" id="IPR043458">
    <property type="entry name" value="GPR158/179"/>
</dbReference>
<evidence type="ECO:0000256" key="6">
    <source>
        <dbReference type="ARBA" id="ARBA00022989"/>
    </source>
</evidence>
<evidence type="ECO:0000259" key="19">
    <source>
        <dbReference type="Pfam" id="PF22572"/>
    </source>
</evidence>
<feature type="non-terminal residue" evidence="20">
    <location>
        <position position="1"/>
    </location>
</feature>
<feature type="transmembrane region" description="Helical" evidence="17">
    <location>
        <begin position="176"/>
        <end position="199"/>
    </location>
</feature>
<dbReference type="AlphaFoldDB" id="A0ABD0M604"/>
<evidence type="ECO:0000259" key="18">
    <source>
        <dbReference type="Pfam" id="PF00003"/>
    </source>
</evidence>
<reference evidence="20 21" key="1">
    <citation type="journal article" date="2023" name="Sci. Data">
        <title>Genome assembly of the Korean intertidal mud-creeper Batillaria attramentaria.</title>
        <authorList>
            <person name="Patra A.K."/>
            <person name="Ho P.T."/>
            <person name="Jun S."/>
            <person name="Lee S.J."/>
            <person name="Kim Y."/>
            <person name="Won Y.J."/>
        </authorList>
    </citation>
    <scope>NUCLEOTIDE SEQUENCE [LARGE SCALE GENOMIC DNA]</scope>
    <source>
        <strain evidence="20">Wonlab-2016</strain>
    </source>
</reference>
<proteinExistence type="inferred from homology"/>
<evidence type="ECO:0000256" key="16">
    <source>
        <dbReference type="ARBA" id="ARBA00034104"/>
    </source>
</evidence>
<organism evidence="20 21">
    <name type="scientific">Batillaria attramentaria</name>
    <dbReference type="NCBI Taxonomy" id="370345"/>
    <lineage>
        <taxon>Eukaryota</taxon>
        <taxon>Metazoa</taxon>
        <taxon>Spiralia</taxon>
        <taxon>Lophotrochozoa</taxon>
        <taxon>Mollusca</taxon>
        <taxon>Gastropoda</taxon>
        <taxon>Caenogastropoda</taxon>
        <taxon>Sorbeoconcha</taxon>
        <taxon>Cerithioidea</taxon>
        <taxon>Batillariidae</taxon>
        <taxon>Batillaria</taxon>
    </lineage>
</organism>
<keyword evidence="9 17" id="KW-0472">Membrane</keyword>
<evidence type="ECO:0000256" key="13">
    <source>
        <dbReference type="ARBA" id="ARBA00023224"/>
    </source>
</evidence>
<keyword evidence="5" id="KW-0732">Signal</keyword>
<dbReference type="Pfam" id="PF22572">
    <property type="entry name" value="GPR158_179_EC"/>
    <property type="match status" value="1"/>
</dbReference>
<evidence type="ECO:0000256" key="2">
    <source>
        <dbReference type="ARBA" id="ARBA00007242"/>
    </source>
</evidence>
<feature type="transmembrane region" description="Helical" evidence="17">
    <location>
        <begin position="211"/>
        <end position="229"/>
    </location>
</feature>
<dbReference type="Pfam" id="PF00003">
    <property type="entry name" value="7tm_3"/>
    <property type="match status" value="1"/>
</dbReference>
<protein>
    <recommendedName>
        <fullName evidence="22">G-protein coupled receptors family 3 profile domain-containing protein</fullName>
    </recommendedName>
</protein>
<comment type="similarity">
    <text evidence="2">Belongs to the G-protein coupled receptor 3 family.</text>
</comment>
<evidence type="ECO:0000256" key="3">
    <source>
        <dbReference type="ARBA" id="ARBA00022475"/>
    </source>
</evidence>
<feature type="transmembrane region" description="Helical" evidence="17">
    <location>
        <begin position="146"/>
        <end position="164"/>
    </location>
</feature>
<dbReference type="PANTHER" id="PTHR32546:SF26">
    <property type="entry name" value="SMOG, ISOFORM D"/>
    <property type="match status" value="1"/>
</dbReference>
<evidence type="ECO:0000256" key="8">
    <source>
        <dbReference type="ARBA" id="ARBA00023040"/>
    </source>
</evidence>
<feature type="domain" description="GPR158/179 extracellular" evidence="19">
    <location>
        <begin position="17"/>
        <end position="80"/>
    </location>
</feature>
<name>A0ABD0M604_9CAEN</name>
<evidence type="ECO:0000256" key="10">
    <source>
        <dbReference type="ARBA" id="ARBA00023157"/>
    </source>
</evidence>